<feature type="transmembrane region" description="Helical" evidence="9">
    <location>
        <begin position="32"/>
        <end position="53"/>
    </location>
</feature>
<feature type="transmembrane region" description="Helical" evidence="9">
    <location>
        <begin position="230"/>
        <end position="249"/>
    </location>
</feature>
<protein>
    <recommendedName>
        <fullName evidence="9">Transport permease protein</fullName>
    </recommendedName>
</protein>
<dbReference type="EMBL" id="CP126975">
    <property type="protein sequence ID" value="WIM78511.1"/>
    <property type="molecule type" value="Genomic_DNA"/>
</dbReference>
<comment type="similarity">
    <text evidence="2 9">Belongs to the ABC-2 integral membrane protein family.</text>
</comment>
<dbReference type="Pfam" id="PF01061">
    <property type="entry name" value="ABC2_membrane"/>
    <property type="match status" value="1"/>
</dbReference>
<keyword evidence="12" id="KW-1185">Reference proteome</keyword>
<organism evidence="11 12">
    <name type="scientific">Gallibacterium anatis</name>
    <dbReference type="NCBI Taxonomy" id="750"/>
    <lineage>
        <taxon>Bacteria</taxon>
        <taxon>Pseudomonadati</taxon>
        <taxon>Pseudomonadota</taxon>
        <taxon>Gammaproteobacteria</taxon>
        <taxon>Pasteurellales</taxon>
        <taxon>Pasteurellaceae</taxon>
        <taxon>Gallibacterium</taxon>
    </lineage>
</organism>
<evidence type="ECO:0000313" key="12">
    <source>
        <dbReference type="Proteomes" id="UP001226750"/>
    </source>
</evidence>
<evidence type="ECO:0000256" key="1">
    <source>
        <dbReference type="ARBA" id="ARBA00004429"/>
    </source>
</evidence>
<proteinExistence type="inferred from homology"/>
<feature type="transmembrane region" description="Helical" evidence="9">
    <location>
        <begin position="173"/>
        <end position="190"/>
    </location>
</feature>
<feature type="transmembrane region" description="Helical" evidence="9">
    <location>
        <begin position="115"/>
        <end position="132"/>
    </location>
</feature>
<sequence>MIKKEISEIYRYRELLKQLIIKDIKLKYRRSYLGYIWSILNPLMMMLVLVVVFSSLFRFDVPNYPVYLLTGQVLFNFVAEATNMSVSSITGNGALLKKTYVPKAIFPISRVTSSLVNLLFSLVALALVMLITSTPISWYILLIPIVFMEVYLFTLGLSLLLASSAVFFRDIQYLWGVLISIWLYVTPIFYPVSIISDEYQVIYQNLNPMYGYLLQFRDLVLYAKPLPMDWLYQGSITAIVMLAIGLWVFNRKQNQFILYI</sequence>
<evidence type="ECO:0000259" key="10">
    <source>
        <dbReference type="PROSITE" id="PS51012"/>
    </source>
</evidence>
<name>A0AAX3X8G4_9PAST</name>
<keyword evidence="8 9" id="KW-0472">Membrane</keyword>
<evidence type="ECO:0000256" key="6">
    <source>
        <dbReference type="ARBA" id="ARBA00022692"/>
    </source>
</evidence>
<feature type="transmembrane region" description="Helical" evidence="9">
    <location>
        <begin position="138"/>
        <end position="161"/>
    </location>
</feature>
<dbReference type="PROSITE" id="PS51012">
    <property type="entry name" value="ABC_TM2"/>
    <property type="match status" value="1"/>
</dbReference>
<evidence type="ECO:0000256" key="4">
    <source>
        <dbReference type="ARBA" id="ARBA00022475"/>
    </source>
</evidence>
<dbReference type="RefSeq" id="WP_269445960.1">
    <property type="nucleotide sequence ID" value="NZ_CP114281.1"/>
</dbReference>
<feature type="domain" description="ABC transmembrane type-2" evidence="10">
    <location>
        <begin position="33"/>
        <end position="252"/>
    </location>
</feature>
<evidence type="ECO:0000256" key="3">
    <source>
        <dbReference type="ARBA" id="ARBA00022448"/>
    </source>
</evidence>
<keyword evidence="4 9" id="KW-1003">Cell membrane</keyword>
<evidence type="ECO:0000313" key="11">
    <source>
        <dbReference type="EMBL" id="WIM78511.1"/>
    </source>
</evidence>
<accession>A0AAX3X8G4</accession>
<dbReference type="AlphaFoldDB" id="A0AAX3X8G4"/>
<dbReference type="InterPro" id="IPR047817">
    <property type="entry name" value="ABC2_TM_bact-type"/>
</dbReference>
<reference evidence="11 12" key="1">
    <citation type="submission" date="2023-06" db="EMBL/GenBank/DDBJ databases">
        <title>Complete Genome Sequence of Gallibacterium anatis Strain BJF12, Isolated from a chicken with diarrhea.</title>
        <authorList>
            <person name="Guo F."/>
            <person name="Bu W."/>
            <person name="Xu F."/>
            <person name="Wen T."/>
        </authorList>
    </citation>
    <scope>NUCLEOTIDE SEQUENCE [LARGE SCALE GENOMIC DNA]</scope>
    <source>
        <strain evidence="11 12">BJF12</strain>
    </source>
</reference>
<keyword evidence="3 9" id="KW-0813">Transport</keyword>
<dbReference type="InterPro" id="IPR013525">
    <property type="entry name" value="ABC2_TM"/>
</dbReference>
<dbReference type="GO" id="GO:0015920">
    <property type="term" value="P:lipopolysaccharide transport"/>
    <property type="evidence" value="ECO:0007669"/>
    <property type="project" value="TreeGrafter"/>
</dbReference>
<evidence type="ECO:0000256" key="7">
    <source>
        <dbReference type="ARBA" id="ARBA00022989"/>
    </source>
</evidence>
<keyword evidence="7 9" id="KW-1133">Transmembrane helix</keyword>
<dbReference type="Proteomes" id="UP001226750">
    <property type="component" value="Chromosome"/>
</dbReference>
<feature type="transmembrane region" description="Helical" evidence="9">
    <location>
        <begin position="73"/>
        <end position="95"/>
    </location>
</feature>
<evidence type="ECO:0000256" key="5">
    <source>
        <dbReference type="ARBA" id="ARBA00022519"/>
    </source>
</evidence>
<keyword evidence="5" id="KW-0997">Cell inner membrane</keyword>
<evidence type="ECO:0000256" key="2">
    <source>
        <dbReference type="ARBA" id="ARBA00007783"/>
    </source>
</evidence>
<gene>
    <name evidence="11" type="ORF">QP018_06900</name>
</gene>
<dbReference type="PANTHER" id="PTHR30413:SF8">
    <property type="entry name" value="TRANSPORT PERMEASE PROTEIN"/>
    <property type="match status" value="1"/>
</dbReference>
<evidence type="ECO:0000256" key="9">
    <source>
        <dbReference type="RuleBase" id="RU361157"/>
    </source>
</evidence>
<dbReference type="GO" id="GO:0140359">
    <property type="term" value="F:ABC-type transporter activity"/>
    <property type="evidence" value="ECO:0007669"/>
    <property type="project" value="InterPro"/>
</dbReference>
<comment type="subcellular location">
    <subcellularLocation>
        <location evidence="1 9">Cell inner membrane</location>
        <topology evidence="1 9">Multi-pass membrane protein</topology>
    </subcellularLocation>
</comment>
<keyword evidence="6 9" id="KW-0812">Transmembrane</keyword>
<dbReference type="GO" id="GO:0005886">
    <property type="term" value="C:plasma membrane"/>
    <property type="evidence" value="ECO:0007669"/>
    <property type="project" value="UniProtKB-SubCell"/>
</dbReference>
<dbReference type="PANTHER" id="PTHR30413">
    <property type="entry name" value="INNER MEMBRANE TRANSPORT PERMEASE"/>
    <property type="match status" value="1"/>
</dbReference>
<evidence type="ECO:0000256" key="8">
    <source>
        <dbReference type="ARBA" id="ARBA00023136"/>
    </source>
</evidence>